<dbReference type="Gene3D" id="3.40.50.300">
    <property type="entry name" value="P-loop containing nucleotide triphosphate hydrolases"/>
    <property type="match status" value="1"/>
</dbReference>
<dbReference type="Pfam" id="PF00350">
    <property type="entry name" value="Dynamin_N"/>
    <property type="match status" value="1"/>
</dbReference>
<dbReference type="EMBL" id="JBJIAB010000030">
    <property type="protein sequence ID" value="MFL0167267.1"/>
    <property type="molecule type" value="Genomic_DNA"/>
</dbReference>
<gene>
    <name evidence="7" type="ORF">ACJDTP_19535</name>
</gene>
<proteinExistence type="predicted"/>
<dbReference type="PANTHER" id="PTHR10465:SF0">
    <property type="entry name" value="SARCALUMENIN"/>
    <property type="match status" value="1"/>
</dbReference>
<keyword evidence="2" id="KW-0547">Nucleotide-binding</keyword>
<dbReference type="InterPro" id="IPR045063">
    <property type="entry name" value="Dynamin_N"/>
</dbReference>
<dbReference type="InterPro" id="IPR027094">
    <property type="entry name" value="Mitofusin_fam"/>
</dbReference>
<comment type="caution">
    <text evidence="7">The sequence shown here is derived from an EMBL/GenBank/DDBJ whole genome shotgun (WGS) entry which is preliminary data.</text>
</comment>
<evidence type="ECO:0000256" key="4">
    <source>
        <dbReference type="ARBA" id="ARBA00023134"/>
    </source>
</evidence>
<reference evidence="7 8" key="1">
    <citation type="submission" date="2024-11" db="EMBL/GenBank/DDBJ databases">
        <authorList>
            <person name="Heng Y.C."/>
            <person name="Lim A.C.H."/>
            <person name="Lee J.K.Y."/>
            <person name="Kittelmann S."/>
        </authorList>
    </citation>
    <scope>NUCLEOTIDE SEQUENCE [LARGE SCALE GENOMIC DNA]</scope>
    <source>
        <strain evidence="7 8">WILCCON 0112</strain>
    </source>
</reference>
<name>A0ABW8SAM5_9CLOT</name>
<feature type="domain" description="Dynamin N-terminal" evidence="6">
    <location>
        <begin position="15"/>
        <end position="183"/>
    </location>
</feature>
<protein>
    <submittedName>
        <fullName evidence="7">Dynamin family protein</fullName>
    </submittedName>
</protein>
<dbReference type="InterPro" id="IPR027417">
    <property type="entry name" value="P-loop_NTPase"/>
</dbReference>
<keyword evidence="5" id="KW-0472">Membrane</keyword>
<dbReference type="RefSeq" id="WP_406762170.1">
    <property type="nucleotide sequence ID" value="NZ_JBJIAB010000030.1"/>
</dbReference>
<evidence type="ECO:0000256" key="1">
    <source>
        <dbReference type="ARBA" id="ARBA00004370"/>
    </source>
</evidence>
<evidence type="ECO:0000256" key="5">
    <source>
        <dbReference type="ARBA" id="ARBA00023136"/>
    </source>
</evidence>
<dbReference type="SUPFAM" id="SSF52540">
    <property type="entry name" value="P-loop containing nucleoside triphosphate hydrolases"/>
    <property type="match status" value="1"/>
</dbReference>
<keyword evidence="4" id="KW-0342">GTP-binding</keyword>
<evidence type="ECO:0000313" key="8">
    <source>
        <dbReference type="Proteomes" id="UP001623600"/>
    </source>
</evidence>
<dbReference type="Proteomes" id="UP001623600">
    <property type="component" value="Unassembled WGS sequence"/>
</dbReference>
<organism evidence="7 8">
    <name type="scientific">Candidatus Clostridium helianthi</name>
    <dbReference type="NCBI Taxonomy" id="3381660"/>
    <lineage>
        <taxon>Bacteria</taxon>
        <taxon>Bacillati</taxon>
        <taxon>Bacillota</taxon>
        <taxon>Clostridia</taxon>
        <taxon>Eubacteriales</taxon>
        <taxon>Clostridiaceae</taxon>
        <taxon>Clostridium</taxon>
    </lineage>
</organism>
<comment type="subcellular location">
    <subcellularLocation>
        <location evidence="1">Membrane</location>
    </subcellularLocation>
</comment>
<keyword evidence="8" id="KW-1185">Reference proteome</keyword>
<sequence>MLKSYGIDDSKIFKIVVIATMSSGKSTFINALMGTEILPSQNQACTAKIMPILDNDTAKEFKAYIDYSDGKRDVITLDSDNVVNGFNAKNEIKQILIEGDIKSIKNHSRATVIIDTPGTNFSGDSTHQEETYKLLDKLDEGLILYIINATQFGINDDLELMLHIQDKVKKSENKLKILFVVNKIDEFDLQKEDIRKTMNSIREYIEGNGMKNPTIIPISALAAKLFRQAINREKLTRREKREFRNYYDLFKNNNYNLNKFAYMNSKNNETIEIDGEVFSEYDLLEAINNTGINLVENIINELLFDEINKYIPKVKFNKGKNIKKGNNNQTKSEEIIKRINIDLLKIYKDYEIAKEVKRIEAYSKNKQFHNLTYEKLKKVYDETYRESGEIMMKCVINKCSDNGSIKAIVEKAIQNIEMIIEDDKSIK</sequence>
<dbReference type="PANTHER" id="PTHR10465">
    <property type="entry name" value="TRANSMEMBRANE GTPASE FZO1"/>
    <property type="match status" value="1"/>
</dbReference>
<accession>A0ABW8SAM5</accession>
<evidence type="ECO:0000313" key="7">
    <source>
        <dbReference type="EMBL" id="MFL0167267.1"/>
    </source>
</evidence>
<evidence type="ECO:0000256" key="2">
    <source>
        <dbReference type="ARBA" id="ARBA00022741"/>
    </source>
</evidence>
<keyword evidence="3" id="KW-0378">Hydrolase</keyword>
<evidence type="ECO:0000256" key="3">
    <source>
        <dbReference type="ARBA" id="ARBA00022801"/>
    </source>
</evidence>
<evidence type="ECO:0000259" key="6">
    <source>
        <dbReference type="Pfam" id="PF00350"/>
    </source>
</evidence>